<feature type="chain" id="PRO_5043585219" evidence="1">
    <location>
        <begin position="21"/>
        <end position="67"/>
    </location>
</feature>
<protein>
    <submittedName>
        <fullName evidence="2">Uncharacterized protein</fullName>
    </submittedName>
</protein>
<reference evidence="2" key="1">
    <citation type="journal article" date="2018" name="DNA Res.">
        <title>Multiple hybrid de novo genome assembly of finger millet, an orphan allotetraploid crop.</title>
        <authorList>
            <person name="Hatakeyama M."/>
            <person name="Aluri S."/>
            <person name="Balachadran M.T."/>
            <person name="Sivarajan S.R."/>
            <person name="Patrignani A."/>
            <person name="Gruter S."/>
            <person name="Poveda L."/>
            <person name="Shimizu-Inatsugi R."/>
            <person name="Baeten J."/>
            <person name="Francoijs K.J."/>
            <person name="Nataraja K.N."/>
            <person name="Reddy Y.A.N."/>
            <person name="Phadnis S."/>
            <person name="Ravikumar R.L."/>
            <person name="Schlapbach R."/>
            <person name="Sreeman S.M."/>
            <person name="Shimizu K.K."/>
        </authorList>
    </citation>
    <scope>NUCLEOTIDE SEQUENCE</scope>
</reference>
<feature type="signal peptide" evidence="1">
    <location>
        <begin position="1"/>
        <end position="20"/>
    </location>
</feature>
<keyword evidence="1" id="KW-0732">Signal</keyword>
<name>A0AAV5EEG0_ELECO</name>
<keyword evidence="3" id="KW-1185">Reference proteome</keyword>
<dbReference type="EMBL" id="BQKI01000075">
    <property type="protein sequence ID" value="GJN20922.1"/>
    <property type="molecule type" value="Genomic_DNA"/>
</dbReference>
<reference evidence="2" key="2">
    <citation type="submission" date="2021-12" db="EMBL/GenBank/DDBJ databases">
        <title>Resequencing data analysis of finger millet.</title>
        <authorList>
            <person name="Hatakeyama M."/>
            <person name="Aluri S."/>
            <person name="Balachadran M.T."/>
            <person name="Sivarajan S.R."/>
            <person name="Poveda L."/>
            <person name="Shimizu-Inatsugi R."/>
            <person name="Schlapbach R."/>
            <person name="Sreeman S.M."/>
            <person name="Shimizu K.K."/>
        </authorList>
    </citation>
    <scope>NUCLEOTIDE SEQUENCE</scope>
</reference>
<proteinExistence type="predicted"/>
<dbReference type="AlphaFoldDB" id="A0AAV5EEG0"/>
<accession>A0AAV5EEG0</accession>
<dbReference type="Proteomes" id="UP001054889">
    <property type="component" value="Unassembled WGS sequence"/>
</dbReference>
<evidence type="ECO:0000313" key="3">
    <source>
        <dbReference type="Proteomes" id="UP001054889"/>
    </source>
</evidence>
<evidence type="ECO:0000256" key="1">
    <source>
        <dbReference type="SAM" id="SignalP"/>
    </source>
</evidence>
<organism evidence="2 3">
    <name type="scientific">Eleusine coracana subsp. coracana</name>
    <dbReference type="NCBI Taxonomy" id="191504"/>
    <lineage>
        <taxon>Eukaryota</taxon>
        <taxon>Viridiplantae</taxon>
        <taxon>Streptophyta</taxon>
        <taxon>Embryophyta</taxon>
        <taxon>Tracheophyta</taxon>
        <taxon>Spermatophyta</taxon>
        <taxon>Magnoliopsida</taxon>
        <taxon>Liliopsida</taxon>
        <taxon>Poales</taxon>
        <taxon>Poaceae</taxon>
        <taxon>PACMAD clade</taxon>
        <taxon>Chloridoideae</taxon>
        <taxon>Cynodonteae</taxon>
        <taxon>Eleusininae</taxon>
        <taxon>Eleusine</taxon>
    </lineage>
</organism>
<evidence type="ECO:0000313" key="2">
    <source>
        <dbReference type="EMBL" id="GJN20922.1"/>
    </source>
</evidence>
<gene>
    <name evidence="2" type="primary">gb08360</name>
    <name evidence="2" type="ORF">PR202_gb08360</name>
</gene>
<comment type="caution">
    <text evidence="2">The sequence shown here is derived from an EMBL/GenBank/DDBJ whole genome shotgun (WGS) entry which is preliminary data.</text>
</comment>
<sequence>MAKFTAVAVALVLLALAATGVEFSKEDLESEDSMWKLYEVWGARYKVARDPVEKLQGEGTPSVRLSS</sequence>